<dbReference type="RefSeq" id="WP_182618166.1">
    <property type="nucleotide sequence ID" value="NZ_BAAATF010000011.1"/>
</dbReference>
<dbReference type="GO" id="GO:0016787">
    <property type="term" value="F:hydrolase activity"/>
    <property type="evidence" value="ECO:0007669"/>
    <property type="project" value="UniProtKB-KW"/>
</dbReference>
<dbReference type="InterPro" id="IPR007815">
    <property type="entry name" value="Emycin_Estase"/>
</dbReference>
<evidence type="ECO:0000313" key="1">
    <source>
        <dbReference type="EMBL" id="MBA8809373.1"/>
    </source>
</evidence>
<dbReference type="InterPro" id="IPR052036">
    <property type="entry name" value="Hydrolase/PRTase-associated"/>
</dbReference>
<dbReference type="PANTHER" id="PTHR31299">
    <property type="entry name" value="ESTERASE, PUTATIVE (AFU_ORTHOLOGUE AFUA_1G05850)-RELATED"/>
    <property type="match status" value="1"/>
</dbReference>
<name>A0A7W3JAR6_9MICO</name>
<organism evidence="1 2">
    <name type="scientific">Promicromonospora sukumoe</name>
    <dbReference type="NCBI Taxonomy" id="88382"/>
    <lineage>
        <taxon>Bacteria</taxon>
        <taxon>Bacillati</taxon>
        <taxon>Actinomycetota</taxon>
        <taxon>Actinomycetes</taxon>
        <taxon>Micrococcales</taxon>
        <taxon>Promicromonosporaceae</taxon>
        <taxon>Promicromonospora</taxon>
    </lineage>
</organism>
<keyword evidence="1" id="KW-0378">Hydrolase</keyword>
<dbReference type="Gene3D" id="3.40.1660.10">
    <property type="entry name" value="EreA-like (biosynthetic domain)"/>
    <property type="match status" value="1"/>
</dbReference>
<dbReference type="EC" id="3.1.1.-" evidence="1"/>
<dbReference type="Gene3D" id="3.30.1870.10">
    <property type="entry name" value="EreA-like, domain 2"/>
    <property type="match status" value="1"/>
</dbReference>
<comment type="caution">
    <text evidence="1">The sequence shown here is derived from an EMBL/GenBank/DDBJ whole genome shotgun (WGS) entry which is preliminary data.</text>
</comment>
<gene>
    <name evidence="1" type="ORF">FHX71_003315</name>
</gene>
<proteinExistence type="predicted"/>
<dbReference type="Gene3D" id="1.20.1440.30">
    <property type="entry name" value="Biosynthetic Protein domain"/>
    <property type="match status" value="1"/>
</dbReference>
<sequence>MSDDLTAWLRANARRLATLDPDADDDTDLLPLLEIVGDARVVAVGESMHRLHETYLVRHRVLRFLARHGFTAYVMESGFPEGRLVDEWVAGRSARPVREVLEQGVTYSMGRCQEMLDLLAWLRTDGGVRFYGADVPDSAASARPAVEVVEAFLADVDPGYAAHVLADLLPLFGYLPADRSGIAQAAPALHAYIALPAAERAALTALVGELAERVRARRVDYLEAGADPEEVAFAVHAARVARQTDAFLAAMPAGATRAYPPGNVRDVTMADTVEWVLEREPRVVVAAANGHVQRTPFHAPPFVPQPMTTMGRELADRLGDDLVVLGTTFGGGTAWLHRPGPDDAPGHSTPFTQDLGALDPGSLDAALAAPGLGSYFVDLRTADGAAAAALDATRGTHNGAELQLVDARRAFDAVVHIDRVTPWHTWIPVPGGR</sequence>
<dbReference type="CDD" id="cd14728">
    <property type="entry name" value="Ere-like"/>
    <property type="match status" value="1"/>
</dbReference>
<dbReference type="EMBL" id="JACGWV010000001">
    <property type="protein sequence ID" value="MBA8809373.1"/>
    <property type="molecule type" value="Genomic_DNA"/>
</dbReference>
<dbReference type="Proteomes" id="UP000540568">
    <property type="component" value="Unassembled WGS sequence"/>
</dbReference>
<evidence type="ECO:0000313" key="2">
    <source>
        <dbReference type="Proteomes" id="UP000540568"/>
    </source>
</evidence>
<dbReference type="PANTHER" id="PTHR31299:SF0">
    <property type="entry name" value="ESTERASE, PUTATIVE (AFU_ORTHOLOGUE AFUA_1G05850)-RELATED"/>
    <property type="match status" value="1"/>
</dbReference>
<dbReference type="GO" id="GO:0046677">
    <property type="term" value="P:response to antibiotic"/>
    <property type="evidence" value="ECO:0007669"/>
    <property type="project" value="InterPro"/>
</dbReference>
<dbReference type="SUPFAM" id="SSF159501">
    <property type="entry name" value="EreA/ChaN-like"/>
    <property type="match status" value="1"/>
</dbReference>
<dbReference type="Pfam" id="PF05139">
    <property type="entry name" value="Erythro_esteras"/>
    <property type="match status" value="1"/>
</dbReference>
<protein>
    <submittedName>
        <fullName evidence="1">Erythromycin esterase</fullName>
        <ecNumber evidence="1">3.1.1.-</ecNumber>
    </submittedName>
</protein>
<dbReference type="AlphaFoldDB" id="A0A7W3JAR6"/>
<accession>A0A7W3JAR6</accession>
<keyword evidence="2" id="KW-1185">Reference proteome</keyword>
<reference evidence="1 2" key="1">
    <citation type="submission" date="2020-07" db="EMBL/GenBank/DDBJ databases">
        <title>Sequencing the genomes of 1000 actinobacteria strains.</title>
        <authorList>
            <person name="Klenk H.-P."/>
        </authorList>
    </citation>
    <scope>NUCLEOTIDE SEQUENCE [LARGE SCALE GENOMIC DNA]</scope>
    <source>
        <strain evidence="1 2">DSM 44121</strain>
    </source>
</reference>